<accession>A0A521EYJ4</accession>
<dbReference type="Gene3D" id="2.180.10.10">
    <property type="entry name" value="RHS repeat-associated core"/>
    <property type="match status" value="1"/>
</dbReference>
<reference evidence="2 3" key="1">
    <citation type="submission" date="2017-05" db="EMBL/GenBank/DDBJ databases">
        <authorList>
            <person name="Varghese N."/>
            <person name="Submissions S."/>
        </authorList>
    </citation>
    <scope>NUCLEOTIDE SEQUENCE [LARGE SCALE GENOMIC DNA]</scope>
    <source>
        <strain evidence="2 3">DSM 29371</strain>
    </source>
</reference>
<gene>
    <name evidence="2" type="ORF">SAMN06265171_110136</name>
</gene>
<name>A0A521EYJ4_9FLAO</name>
<feature type="signal peptide" evidence="1">
    <location>
        <begin position="1"/>
        <end position="27"/>
    </location>
</feature>
<keyword evidence="3" id="KW-1185">Reference proteome</keyword>
<dbReference type="PROSITE" id="PS51257">
    <property type="entry name" value="PROKAR_LIPOPROTEIN"/>
    <property type="match status" value="1"/>
</dbReference>
<dbReference type="AlphaFoldDB" id="A0A521EYJ4"/>
<dbReference type="EMBL" id="FXTC01000010">
    <property type="protein sequence ID" value="SMO89018.1"/>
    <property type="molecule type" value="Genomic_DNA"/>
</dbReference>
<protein>
    <recommendedName>
        <fullName evidence="4">YD repeat-containing protein</fullName>
    </recommendedName>
</protein>
<evidence type="ECO:0000313" key="2">
    <source>
        <dbReference type="EMBL" id="SMO89018.1"/>
    </source>
</evidence>
<keyword evidence="1" id="KW-0732">Signal</keyword>
<evidence type="ECO:0008006" key="4">
    <source>
        <dbReference type="Google" id="ProtNLM"/>
    </source>
</evidence>
<proteinExistence type="predicted"/>
<dbReference type="Proteomes" id="UP000316916">
    <property type="component" value="Unassembled WGS sequence"/>
</dbReference>
<feature type="chain" id="PRO_5021761148" description="YD repeat-containing protein" evidence="1">
    <location>
        <begin position="28"/>
        <end position="421"/>
    </location>
</feature>
<organism evidence="2 3">
    <name type="scientific">Chryseobacterium rhizoplanae</name>
    <dbReference type="NCBI Taxonomy" id="1609531"/>
    <lineage>
        <taxon>Bacteria</taxon>
        <taxon>Pseudomonadati</taxon>
        <taxon>Bacteroidota</taxon>
        <taxon>Flavobacteriia</taxon>
        <taxon>Flavobacteriales</taxon>
        <taxon>Weeksellaceae</taxon>
        <taxon>Chryseobacterium group</taxon>
        <taxon>Chryseobacterium</taxon>
    </lineage>
</organism>
<evidence type="ECO:0000256" key="1">
    <source>
        <dbReference type="SAM" id="SignalP"/>
    </source>
</evidence>
<evidence type="ECO:0000313" key="3">
    <source>
        <dbReference type="Proteomes" id="UP000316916"/>
    </source>
</evidence>
<sequence length="421" mass="49483">MKLKNKKSIIFKMLVFIGIVISCHSNSQNMQEYNKEVEKFNVKELYPNQKIAYEKNGDIVLFYAPGRQHEIYAKVDLKSQVFDIQNSKFLNTDDLLEISRLKYFSPKKYSTFYKYPIGRSGTAGGDFFTLIEFNELGLIKSIEKNLPDAKNKYLYHYNKYGQLLRIAEDKIVDKILLENTYDENGRLISQKKDTKDIQSEREFTYDKNDNILKENIKEKEIAPNGKVVKNEAYALLYQYNNKGQIARKYTENENHIIEFQYDPVGNELMSVVEYYGAPDKSDAKKWVNHFTKITYRYAKDQITEEKKYEYAIVNASVLIDKKWTPITVEQQKALGWKKFKEESETPLSGIEKNYKYEPEAITTEINTYNFSNHFKNGKTEINKELTNGEKIKFTLDNNGRITHKEINSTLENTSEVQMFYY</sequence>